<feature type="region of interest" description="Disordered" evidence="2">
    <location>
        <begin position="179"/>
        <end position="305"/>
    </location>
</feature>
<keyword evidence="1" id="KW-0175">Coiled coil</keyword>
<name>A0A8H5BBN7_9AGAR</name>
<feature type="compositionally biased region" description="Polar residues" evidence="2">
    <location>
        <begin position="729"/>
        <end position="738"/>
    </location>
</feature>
<feature type="compositionally biased region" description="Polar residues" evidence="2">
    <location>
        <begin position="186"/>
        <end position="196"/>
    </location>
</feature>
<dbReference type="EMBL" id="JAACJK010000170">
    <property type="protein sequence ID" value="KAF5320280.1"/>
    <property type="molecule type" value="Genomic_DNA"/>
</dbReference>
<evidence type="ECO:0000313" key="3">
    <source>
        <dbReference type="EMBL" id="KAF5320280.1"/>
    </source>
</evidence>
<proteinExistence type="predicted"/>
<feature type="region of interest" description="Disordered" evidence="2">
    <location>
        <begin position="679"/>
        <end position="738"/>
    </location>
</feature>
<sequence>MEKLARYPHWSIAENDSNLLEGVPFDDNQLIYDQDHISEENKGAYPPDPAWDYIDRVHEALQAEHWAQEGVLANESGRNTSSLVEDRAPGANEAGGSQLGNRKRKAQSPVHGDWQVDDLGVKRRRGGALALVLGEGNAETQGLGNGEPETNHIISKRRKATSFDPVDYTWGLIHIGERKGKGKESLGTSAANTPSSKRAVRAEPVRRSPRLRTAVEPVESTVSETPDLRQRMASETPAPDPDPNVRPSSRATKAAVPKPNAKSETTTRRKNRVKVDKKIAASVSSRRRTEIRRKAADMAKRREENNRLVQQRDDLAAQVEKTQHDHKRLSDKYDALAASMAQMEARLEARIDQREAEVENTAKAAAEENARNMTRLRGDLEASTATAQKEVEQMQKLLDVTESRVKVAWARTAKQQQDFESWTNKKVLELHALDCDRKGESSQLLKRMEAMDGEVDRTGKMVEAQGLTLQTERKEQAKCMTDIRKEYEIRFAQMQDKISVEVDDLKEWKSEVEEKFRTLSRSMEDEVDPALSGLQKEMDRAVEHREQLEMKLSEYRSRFESAEKDIGDAMGKIQSRVSIAEKGLVHIKTQSVELYEELSNLDIPSPQDQSPLLKDVFDMTKKVLARGEDVEARLRTYEEKAQRKLEAMGEKLSELAHAQKAASHVYERLLVHAILPHGRSDTLSGEEPPSEELRGADPGPSHTPRLNRQLHRSDSSADPSSSCSRPLSETQLSSASLD</sequence>
<feature type="compositionally biased region" description="Low complexity" evidence="2">
    <location>
        <begin position="716"/>
        <end position="728"/>
    </location>
</feature>
<reference evidence="3 4" key="1">
    <citation type="journal article" date="2020" name="ISME J.">
        <title>Uncovering the hidden diversity of litter-decomposition mechanisms in mushroom-forming fungi.</title>
        <authorList>
            <person name="Floudas D."/>
            <person name="Bentzer J."/>
            <person name="Ahren D."/>
            <person name="Johansson T."/>
            <person name="Persson P."/>
            <person name="Tunlid A."/>
        </authorList>
    </citation>
    <scope>NUCLEOTIDE SEQUENCE [LARGE SCALE GENOMIC DNA]</scope>
    <source>
        <strain evidence="3 4">CBS 175.51</strain>
    </source>
</reference>
<evidence type="ECO:0000256" key="2">
    <source>
        <dbReference type="SAM" id="MobiDB-lite"/>
    </source>
</evidence>
<protein>
    <submittedName>
        <fullName evidence="3">Uncharacterized protein</fullName>
    </submittedName>
</protein>
<dbReference type="AlphaFoldDB" id="A0A8H5BBN7"/>
<gene>
    <name evidence="3" type="ORF">D9611_011317</name>
</gene>
<feature type="compositionally biased region" description="Basic and acidic residues" evidence="2">
    <location>
        <begin position="292"/>
        <end position="305"/>
    </location>
</feature>
<feature type="coiled-coil region" evidence="1">
    <location>
        <begin position="531"/>
        <end position="565"/>
    </location>
</feature>
<evidence type="ECO:0000313" key="4">
    <source>
        <dbReference type="Proteomes" id="UP000541558"/>
    </source>
</evidence>
<feature type="region of interest" description="Disordered" evidence="2">
    <location>
        <begin position="72"/>
        <end position="113"/>
    </location>
</feature>
<comment type="caution">
    <text evidence="3">The sequence shown here is derived from an EMBL/GenBank/DDBJ whole genome shotgun (WGS) entry which is preliminary data.</text>
</comment>
<accession>A0A8H5BBN7</accession>
<organism evidence="3 4">
    <name type="scientific">Ephemerocybe angulata</name>
    <dbReference type="NCBI Taxonomy" id="980116"/>
    <lineage>
        <taxon>Eukaryota</taxon>
        <taxon>Fungi</taxon>
        <taxon>Dikarya</taxon>
        <taxon>Basidiomycota</taxon>
        <taxon>Agaricomycotina</taxon>
        <taxon>Agaricomycetes</taxon>
        <taxon>Agaricomycetidae</taxon>
        <taxon>Agaricales</taxon>
        <taxon>Agaricineae</taxon>
        <taxon>Psathyrellaceae</taxon>
        <taxon>Ephemerocybe</taxon>
    </lineage>
</organism>
<dbReference type="OrthoDB" id="10333287at2759"/>
<keyword evidence="4" id="KW-1185">Reference proteome</keyword>
<dbReference type="Proteomes" id="UP000541558">
    <property type="component" value="Unassembled WGS sequence"/>
</dbReference>
<evidence type="ECO:0000256" key="1">
    <source>
        <dbReference type="SAM" id="Coils"/>
    </source>
</evidence>